<sequence>MRFLSILAGLVAFVAISADANAALQACRTIPSVISSSELDTNRDQGGHIAKHVINEGIYSSDADAQAKQTDTFFEDEDQYESVAAVFLASGAGNCETTGAVDNVVIDLKQADFVGDPAAYTGYNCKAASIATDVNPFAAGPRIYCSQAGTSFTPAQIRFVLKWTGEKWIIRTAFPMP</sequence>
<feature type="signal peptide" evidence="1">
    <location>
        <begin position="1"/>
        <end position="22"/>
    </location>
</feature>
<accession>A0ABQ3E162</accession>
<evidence type="ECO:0000256" key="1">
    <source>
        <dbReference type="SAM" id="SignalP"/>
    </source>
</evidence>
<organism evidence="2 3">
    <name type="scientific">Pseudovibrio japonicus</name>
    <dbReference type="NCBI Taxonomy" id="366534"/>
    <lineage>
        <taxon>Bacteria</taxon>
        <taxon>Pseudomonadati</taxon>
        <taxon>Pseudomonadota</taxon>
        <taxon>Alphaproteobacteria</taxon>
        <taxon>Hyphomicrobiales</taxon>
        <taxon>Stappiaceae</taxon>
        <taxon>Pseudovibrio</taxon>
    </lineage>
</organism>
<keyword evidence="3" id="KW-1185">Reference proteome</keyword>
<proteinExistence type="predicted"/>
<feature type="chain" id="PRO_5047168046" evidence="1">
    <location>
        <begin position="23"/>
        <end position="177"/>
    </location>
</feature>
<evidence type="ECO:0000313" key="2">
    <source>
        <dbReference type="EMBL" id="GHB20142.1"/>
    </source>
</evidence>
<dbReference type="EMBL" id="BMXE01000001">
    <property type="protein sequence ID" value="GHB20142.1"/>
    <property type="molecule type" value="Genomic_DNA"/>
</dbReference>
<keyword evidence="1" id="KW-0732">Signal</keyword>
<evidence type="ECO:0000313" key="3">
    <source>
        <dbReference type="Proteomes" id="UP000637980"/>
    </source>
</evidence>
<gene>
    <name evidence="2" type="ORF">GCM10007094_05120</name>
</gene>
<name>A0ABQ3E162_9HYPH</name>
<dbReference type="RefSeq" id="WP_189435087.1">
    <property type="nucleotide sequence ID" value="NZ_BMXE01000001.1"/>
</dbReference>
<comment type="caution">
    <text evidence="2">The sequence shown here is derived from an EMBL/GenBank/DDBJ whole genome shotgun (WGS) entry which is preliminary data.</text>
</comment>
<dbReference type="Proteomes" id="UP000637980">
    <property type="component" value="Unassembled WGS sequence"/>
</dbReference>
<protein>
    <submittedName>
        <fullName evidence="2">Uncharacterized protein</fullName>
    </submittedName>
</protein>
<reference evidence="3" key="1">
    <citation type="journal article" date="2019" name="Int. J. Syst. Evol. Microbiol.">
        <title>The Global Catalogue of Microorganisms (GCM) 10K type strain sequencing project: providing services to taxonomists for standard genome sequencing and annotation.</title>
        <authorList>
            <consortium name="The Broad Institute Genomics Platform"/>
            <consortium name="The Broad Institute Genome Sequencing Center for Infectious Disease"/>
            <person name="Wu L."/>
            <person name="Ma J."/>
        </authorList>
    </citation>
    <scope>NUCLEOTIDE SEQUENCE [LARGE SCALE GENOMIC DNA]</scope>
    <source>
        <strain evidence="3">KCTC 12861</strain>
    </source>
</reference>